<evidence type="ECO:0000259" key="2">
    <source>
        <dbReference type="Pfam" id="PF13191"/>
    </source>
</evidence>
<feature type="domain" description="Orc1-like AAA ATPase" evidence="2">
    <location>
        <begin position="304"/>
        <end position="508"/>
    </location>
</feature>
<accession>B8BS60</accession>
<evidence type="ECO:0000313" key="3">
    <source>
        <dbReference type="EMBL" id="EED96072.1"/>
    </source>
</evidence>
<dbReference type="Pfam" id="PF13191">
    <property type="entry name" value="AAA_16"/>
    <property type="match status" value="1"/>
</dbReference>
<dbReference type="eggNOG" id="ENOG502SDA5">
    <property type="taxonomic scope" value="Eukaryota"/>
</dbReference>
<keyword evidence="4" id="KW-1185">Reference proteome</keyword>
<dbReference type="HOGENOM" id="CLU_001993_2_0_1"/>
<evidence type="ECO:0000313" key="4">
    <source>
        <dbReference type="Proteomes" id="UP000001449"/>
    </source>
</evidence>
<dbReference type="InParanoid" id="B8BS60"/>
<dbReference type="GeneID" id="7445089"/>
<reference evidence="3 4" key="1">
    <citation type="journal article" date="2004" name="Science">
        <title>The genome of the diatom Thalassiosira pseudonana: ecology, evolution, and metabolism.</title>
        <authorList>
            <person name="Armbrust E.V."/>
            <person name="Berges J.A."/>
            <person name="Bowler C."/>
            <person name="Green B.R."/>
            <person name="Martinez D."/>
            <person name="Putnam N.H."/>
            <person name="Zhou S."/>
            <person name="Allen A.E."/>
            <person name="Apt K.E."/>
            <person name="Bechner M."/>
            <person name="Brzezinski M.A."/>
            <person name="Chaal B.K."/>
            <person name="Chiovitti A."/>
            <person name="Davis A.K."/>
            <person name="Demarest M.S."/>
            <person name="Detter J.C."/>
            <person name="Glavina T."/>
            <person name="Goodstein D."/>
            <person name="Hadi M.Z."/>
            <person name="Hellsten U."/>
            <person name="Hildebrand M."/>
            <person name="Jenkins B.D."/>
            <person name="Jurka J."/>
            <person name="Kapitonov V.V."/>
            <person name="Kroger N."/>
            <person name="Lau W.W."/>
            <person name="Lane T.W."/>
            <person name="Larimer F.W."/>
            <person name="Lippmeier J.C."/>
            <person name="Lucas S."/>
            <person name="Medina M."/>
            <person name="Montsant A."/>
            <person name="Obornik M."/>
            <person name="Parker M.S."/>
            <person name="Palenik B."/>
            <person name="Pazour G.J."/>
            <person name="Richardson P.M."/>
            <person name="Rynearson T.A."/>
            <person name="Saito M.A."/>
            <person name="Schwartz D.C."/>
            <person name="Thamatrakoln K."/>
            <person name="Valentin K."/>
            <person name="Vardi A."/>
            <person name="Wilkerson F.P."/>
            <person name="Rokhsar D.S."/>
        </authorList>
    </citation>
    <scope>NUCLEOTIDE SEQUENCE [LARGE SCALE GENOMIC DNA]</scope>
    <source>
        <strain evidence="3 4">CCMP1335</strain>
    </source>
</reference>
<proteinExistence type="predicted"/>
<evidence type="ECO:0000256" key="1">
    <source>
        <dbReference type="SAM" id="MobiDB-lite"/>
    </source>
</evidence>
<dbReference type="EMBL" id="CM000638">
    <property type="protein sequence ID" value="EED96072.1"/>
    <property type="molecule type" value="Genomic_DNA"/>
</dbReference>
<organism evidence="3 4">
    <name type="scientific">Thalassiosira pseudonana</name>
    <name type="common">Marine diatom</name>
    <name type="synonym">Cyclotella nana</name>
    <dbReference type="NCBI Taxonomy" id="35128"/>
    <lineage>
        <taxon>Eukaryota</taxon>
        <taxon>Sar</taxon>
        <taxon>Stramenopiles</taxon>
        <taxon>Ochrophyta</taxon>
        <taxon>Bacillariophyta</taxon>
        <taxon>Coscinodiscophyceae</taxon>
        <taxon>Thalassiosirophycidae</taxon>
        <taxon>Thalassiosirales</taxon>
        <taxon>Thalassiosiraceae</taxon>
        <taxon>Thalassiosira</taxon>
    </lineage>
</organism>
<dbReference type="KEGG" id="tps:THAPSDRAFT_1870"/>
<reference evidence="3 4" key="2">
    <citation type="journal article" date="2008" name="Nature">
        <title>The Phaeodactylum genome reveals the evolutionary history of diatom genomes.</title>
        <authorList>
            <person name="Bowler C."/>
            <person name="Allen A.E."/>
            <person name="Badger J.H."/>
            <person name="Grimwood J."/>
            <person name="Jabbari K."/>
            <person name="Kuo A."/>
            <person name="Maheswari U."/>
            <person name="Martens C."/>
            <person name="Maumus F."/>
            <person name="Otillar R.P."/>
            <person name="Rayko E."/>
            <person name="Salamov A."/>
            <person name="Vandepoele K."/>
            <person name="Beszteri B."/>
            <person name="Gruber A."/>
            <person name="Heijde M."/>
            <person name="Katinka M."/>
            <person name="Mock T."/>
            <person name="Valentin K."/>
            <person name="Verret F."/>
            <person name="Berges J.A."/>
            <person name="Brownlee C."/>
            <person name="Cadoret J.P."/>
            <person name="Chiovitti A."/>
            <person name="Choi C.J."/>
            <person name="Coesel S."/>
            <person name="De Martino A."/>
            <person name="Detter J.C."/>
            <person name="Durkin C."/>
            <person name="Falciatore A."/>
            <person name="Fournet J."/>
            <person name="Haruta M."/>
            <person name="Huysman M.J."/>
            <person name="Jenkins B.D."/>
            <person name="Jiroutova K."/>
            <person name="Jorgensen R.E."/>
            <person name="Joubert Y."/>
            <person name="Kaplan A."/>
            <person name="Kroger N."/>
            <person name="Kroth P.G."/>
            <person name="La Roche J."/>
            <person name="Lindquist E."/>
            <person name="Lommer M."/>
            <person name="Martin-Jezequel V."/>
            <person name="Lopez P.J."/>
            <person name="Lucas S."/>
            <person name="Mangogna M."/>
            <person name="McGinnis K."/>
            <person name="Medlin L.K."/>
            <person name="Montsant A."/>
            <person name="Oudot-Le Secq M.P."/>
            <person name="Napoli C."/>
            <person name="Obornik M."/>
            <person name="Parker M.S."/>
            <person name="Petit J.L."/>
            <person name="Porcel B.M."/>
            <person name="Poulsen N."/>
            <person name="Robison M."/>
            <person name="Rychlewski L."/>
            <person name="Rynearson T.A."/>
            <person name="Schmutz J."/>
            <person name="Shapiro H."/>
            <person name="Siaut M."/>
            <person name="Stanley M."/>
            <person name="Sussman M.R."/>
            <person name="Taylor A.R."/>
            <person name="Vardi A."/>
            <person name="von Dassow P."/>
            <person name="Vyverman W."/>
            <person name="Willis A."/>
            <person name="Wyrwicz L.S."/>
            <person name="Rokhsar D.S."/>
            <person name="Weissenbach J."/>
            <person name="Armbrust E.V."/>
            <person name="Green B.R."/>
            <person name="Van de Peer Y."/>
            <person name="Grigoriev I.V."/>
        </authorList>
    </citation>
    <scope>NUCLEOTIDE SEQUENCE [LARGE SCALE GENOMIC DNA]</scope>
    <source>
        <strain evidence="3 4">CCMP1335</strain>
    </source>
</reference>
<dbReference type="InterPro" id="IPR027417">
    <property type="entry name" value="P-loop_NTPase"/>
</dbReference>
<dbReference type="InterPro" id="IPR041664">
    <property type="entry name" value="AAA_16"/>
</dbReference>
<gene>
    <name evidence="3" type="ORF">THAPSDRAFT_1870</name>
</gene>
<dbReference type="PANTHER" id="PTHR43642:SF1">
    <property type="entry name" value="HYBRID SIGNAL TRANSDUCTION HISTIDINE KINASE G"/>
    <property type="match status" value="1"/>
</dbReference>
<name>B8BS60_THAPS</name>
<dbReference type="SUPFAM" id="SSF52540">
    <property type="entry name" value="P-loop containing nucleoside triphosphate hydrolases"/>
    <property type="match status" value="1"/>
</dbReference>
<feature type="region of interest" description="Disordered" evidence="1">
    <location>
        <begin position="208"/>
        <end position="235"/>
    </location>
</feature>
<dbReference type="Proteomes" id="UP000001449">
    <property type="component" value="Chromosome 1"/>
</dbReference>
<dbReference type="RefSeq" id="XP_002286431.1">
    <property type="nucleotide sequence ID" value="XM_002286395.1"/>
</dbReference>
<dbReference type="PaxDb" id="35128-Thaps1870"/>
<dbReference type="Gene3D" id="3.40.50.300">
    <property type="entry name" value="P-loop containing nucleotide triphosphate hydrolases"/>
    <property type="match status" value="1"/>
</dbReference>
<sequence>MVRYSVGLKKWISYSALYETCQIERIASDDTVLVSEANAKKKIRVACVERAVKVALQLLSFLDARLKDRVTKDESQPVSSSDGGNIHAEDMLVDSFTVEINSDQLTSDDISKIEAVNHQLLNDMSKGTQAETKVTDILSDDHKLQSAVENVSKVDFVSSLKTKPLKLNDVLSPADMCFQSIGLILYQLFSRGKDPPAIIDEVENAHNFKTAEEDEEKAPSTASKSKRRKEESEMENQLLLGHVPTSIRRLVIDLIQSGEGKEHAFTSLDDIAAELKLILVERPSVFFYETNTRGNSSLDFGEEIFGREEEIEQIRQEAEIVSLERDSLLNTIILVGGEPGIGKSSLVEASAKRLAGSGDWLYTSCKFDQMQHRPLSTIASAFEEFFESILDDEDEEDFVEEITDSLRRNLSSPAIVLLCNLVPSLRGLFPDIMRRVVSDTDLSSMLIEEAYANRVDGNGQKYLDDADSSRNRLHHLFRRLIYAISTFGGRGVVFVLDDIHWADTASREYFVSSNCSNWFHTLLTNTNDPLYFLHSQVDLLTSMLTEFDHINPFAENIHRTQRVLFFGLYRTGGVYDRLDTLDRYFTKFDDSNGVEAYYIHLSEMDTAGINTMLSYALKLPMRLTRSLAVAIGAKALGNPFHIRAFLHSLVDCKKLHYSLSEKRWVWDIDEVKATSIGEGVAELLTSNLSSLPDTVKDALRLVSLFGSHVDVPTVGSLKGQGEFFRGLDLAVKKHILEKNGDSYKFPHDMIRQASYALMTEAEARERHLKIGIELSTQLSSSESQPESLVFAAVGQINQAKSLGFTDTTMSVEFATLNLNVGKRSIEVSDYGSALSYCETGIAFLRGGVSGWEREYDLHLRLYESACLASYVMAQPEKTSEFLKEINDNAKCLEDKLSSCVVEVKSLASLGKVEESVERTFTLLSELGEIFPSDVTPAMICEELKSTKTILNGYSKEDILDAPKLTDKRKAMAMKLLSVVSTFLFTTKPLYSPLISCRIVNISVTYGFCSESALGLCGYAYSLVSVLQERIEDCCKIGQTALLLIERLGANDMKPKIKANALQVGDIEGSVLSANFYCTHSLMCGDVLSTKETECSAFAVRLLQLKQLYIWGPFSSHHLLVLRLMGSTNDPLFTIFDEDMRSEEDLLRHCINSSKKSIVQDIVLNILVARYWFGQYTDASEWALKYRSFKTTMRPTDVYHTFYEGLAAFQLARSSELKEKWMEIGVNAVSKFEAWVKLSTWNFENKLLLLQAEHLLVTGETKEAVHKYEASVQSAKDHGFIHEEGLSMELLGSLYSDSGEDTKAKQQIANARNCYLKWGALGIVDVRTPLEDDEE</sequence>
<protein>
    <recommendedName>
        <fullName evidence="2">Orc1-like AAA ATPase domain-containing protein</fullName>
    </recommendedName>
</protein>
<dbReference type="PANTHER" id="PTHR43642">
    <property type="entry name" value="HYBRID SIGNAL TRANSDUCTION HISTIDINE KINASE G"/>
    <property type="match status" value="1"/>
</dbReference>
<dbReference type="InterPro" id="IPR053159">
    <property type="entry name" value="Hybrid_Histidine_Kinase"/>
</dbReference>